<dbReference type="InterPro" id="IPR007367">
    <property type="entry name" value="DUF433"/>
</dbReference>
<dbReference type="EMBL" id="CP062789">
    <property type="protein sequence ID" value="QOK22388.1"/>
    <property type="molecule type" value="Genomic_DNA"/>
</dbReference>
<gene>
    <name evidence="1" type="ORF">IGS73_15070</name>
</gene>
<dbReference type="InterPro" id="IPR036388">
    <property type="entry name" value="WH-like_DNA-bd_sf"/>
</dbReference>
<dbReference type="Pfam" id="PF04255">
    <property type="entry name" value="DUF433"/>
    <property type="match status" value="1"/>
</dbReference>
<dbReference type="Gene3D" id="1.10.10.10">
    <property type="entry name" value="Winged helix-like DNA-binding domain superfamily/Winged helix DNA-binding domain"/>
    <property type="match status" value="1"/>
</dbReference>
<dbReference type="AlphaFoldDB" id="A0A7L9IYN1"/>
<reference evidence="1 2" key="1">
    <citation type="submission" date="2020-10" db="EMBL/GenBank/DDBJ databases">
        <title>Janibacter indicus TT2 genome sequence.</title>
        <authorList>
            <person name="Lee K."/>
            <person name="Ganzorig M."/>
        </authorList>
    </citation>
    <scope>NUCLEOTIDE SEQUENCE [LARGE SCALE GENOMIC DNA]</scope>
    <source>
        <strain evidence="1 2">TT2</strain>
    </source>
</reference>
<sequence length="219" mass="24726">MTVDYTEPRFVAPICTVQDVAEIVGMPVETVKTWAGQRRSRRQMFSRTPQGHRGWPSVPLVGLVEANTLRTLRDMLAPSEVEAAALWIRNKYDAPYALANRRLVTDGAYAYVQENPSELYRVKTNQHAFVEVLEAHLQPLIFEHDDYPVAYEVRIPGVVIDPRFNAGRMTFERNRVPVFAVLGSLQGGDSVDEVMQQYGLTLQEVAAVDEHREWAAKAA</sequence>
<proteinExistence type="predicted"/>
<organism evidence="1 2">
    <name type="scientific">Janibacter indicus</name>
    <dbReference type="NCBI Taxonomy" id="857417"/>
    <lineage>
        <taxon>Bacteria</taxon>
        <taxon>Bacillati</taxon>
        <taxon>Actinomycetota</taxon>
        <taxon>Actinomycetes</taxon>
        <taxon>Micrococcales</taxon>
        <taxon>Intrasporangiaceae</taxon>
        <taxon>Janibacter</taxon>
    </lineage>
</organism>
<dbReference type="SUPFAM" id="SSF46689">
    <property type="entry name" value="Homeodomain-like"/>
    <property type="match status" value="1"/>
</dbReference>
<evidence type="ECO:0000313" key="2">
    <source>
        <dbReference type="Proteomes" id="UP000593998"/>
    </source>
</evidence>
<dbReference type="Proteomes" id="UP000593998">
    <property type="component" value="Chromosome"/>
</dbReference>
<dbReference type="InterPro" id="IPR009057">
    <property type="entry name" value="Homeodomain-like_sf"/>
</dbReference>
<protein>
    <submittedName>
        <fullName evidence="1">DUF433 domain-containing protein</fullName>
    </submittedName>
</protein>
<dbReference type="RefSeq" id="WP_192910900.1">
    <property type="nucleotide sequence ID" value="NZ_CP062789.1"/>
</dbReference>
<evidence type="ECO:0000313" key="1">
    <source>
        <dbReference type="EMBL" id="QOK22388.1"/>
    </source>
</evidence>
<accession>A0A7L9IYN1</accession>
<name>A0A7L9IYN1_9MICO</name>